<dbReference type="GeneID" id="23461755"/>
<evidence type="ECO:0000313" key="2">
    <source>
        <dbReference type="EMBL" id="AJF96838.1"/>
    </source>
</evidence>
<protein>
    <recommendedName>
        <fullName evidence="4">Transmembrane protein</fullName>
    </recommendedName>
</protein>
<dbReference type="EMBL" id="KP136319">
    <property type="protein sequence ID" value="AJF96838.1"/>
    <property type="molecule type" value="Genomic_DNA"/>
</dbReference>
<evidence type="ECO:0000313" key="3">
    <source>
        <dbReference type="Proteomes" id="UP000202511"/>
    </source>
</evidence>
<keyword evidence="1" id="KW-0472">Membrane</keyword>
<proteinExistence type="predicted"/>
<reference evidence="2 3" key="1">
    <citation type="journal article" date="2015" name="Parasitol. Res.">
        <title>Viruses in close associations with free-living amoebae.</title>
        <authorList>
            <person name="Scheid P."/>
        </authorList>
    </citation>
    <scope>NUCLEOTIDE SEQUENCE [LARGE SCALE GENOMIC DNA]</scope>
    <source>
        <strain evidence="2">KlaHel</strain>
    </source>
</reference>
<organism evidence="2 3">
    <name type="scientific">Pandoravirus inopinatum</name>
    <dbReference type="NCBI Taxonomy" id="1605721"/>
    <lineage>
        <taxon>Viruses</taxon>
        <taxon>Pandoravirus</taxon>
    </lineage>
</organism>
<dbReference type="Proteomes" id="UP000202511">
    <property type="component" value="Segment"/>
</dbReference>
<dbReference type="RefSeq" id="YP_009119073.1">
    <property type="nucleotide sequence ID" value="NC_026440.1"/>
</dbReference>
<name>A0A0B5IVZ5_9VIRU</name>
<dbReference type="KEGG" id="vg:23461755"/>
<accession>A0A0B5IVZ5</accession>
<sequence length="162" mass="18625">MHSVVAIGSWPFGQRRANGCLAIAQDHKYGRVRKDQSALARTRVLLLPGRPFFFSVHTPTPFFVFFFFPLCARVFPIPDVKSTFVRAFFLSLSSACVARAFFFKRKVTRAPFLLKKALHLPIVSAGFMPVFLFRFALFVWRRHRVLRWPVCGRARAANPPRP</sequence>
<evidence type="ECO:0008006" key="4">
    <source>
        <dbReference type="Google" id="ProtNLM"/>
    </source>
</evidence>
<keyword evidence="1" id="KW-0812">Transmembrane</keyword>
<feature type="transmembrane region" description="Helical" evidence="1">
    <location>
        <begin position="122"/>
        <end position="140"/>
    </location>
</feature>
<feature type="transmembrane region" description="Helical" evidence="1">
    <location>
        <begin position="52"/>
        <end position="72"/>
    </location>
</feature>
<keyword evidence="1" id="KW-1133">Transmembrane helix</keyword>
<feature type="transmembrane region" description="Helical" evidence="1">
    <location>
        <begin position="84"/>
        <end position="102"/>
    </location>
</feature>
<evidence type="ECO:0000256" key="1">
    <source>
        <dbReference type="SAM" id="Phobius"/>
    </source>
</evidence>